<dbReference type="PANTHER" id="PTHR22597:SF5">
    <property type="entry name" value="LOCALIZATION PROTEIN, PUTATIVE (AFU_ORTHOLOGUE AFUA_1G10600)-RELATED"/>
    <property type="match status" value="1"/>
</dbReference>
<dbReference type="InterPro" id="IPR013933">
    <property type="entry name" value="CRC_Rsc7/Swp82"/>
</dbReference>
<dbReference type="OrthoDB" id="5598844at2759"/>
<feature type="compositionally biased region" description="Low complexity" evidence="3">
    <location>
        <begin position="539"/>
        <end position="551"/>
    </location>
</feature>
<dbReference type="Proteomes" id="UP000009084">
    <property type="component" value="Unassembled WGS sequence"/>
</dbReference>
<sequence>MYTSSASVQGSINGLGSDLIDGSGTINPAALNNPGMPRRTLPPKPGKRIIMYHFRSMPFDAFPLKSLTVFSSFILEMILTRSHPATLHSSPLAAPASSTPTSDAHINATATSIPAADNAHANSPILTRGIKRGRSADPYDEQRGEHEAVEDDEQVRRKRGRPPKHSRPSGSTPTSSPLASQKQTKGPLTQQPQTPQLSAQRLPTITGTPVSQSSPPPRPTPTKPVIKALPTVRDHTTDQLSADGDEYIPKEFDASGEKKVDTLGYLQDGRTYKCRTFRVYNRGNKLFMLATECARVLGYRDSYLLFNKNRSLFKIIASQEEKDDLISQDILPYSYRSRQIAIVTAKSMFRQFGSRVVVNGRRVRDDYWESKARKQGFTEEDLAGEKRPGGAKAREAAEAASAGTLPALGHGDVIYSNAPPPDGLVHAPGLPPGLATTLAPLPMINPVPTDDPRMREYSNIPRARQELTGQPYQDRIQTTATSELLNQATHTTDFSKALNQQRGFRGRGLEDSWFKSRDLPTSDQGLPSLSGQIEPNLASSQTLQSPQLTSSGMLTSTPITQQPQRVLTPQSSFPQSSMTPSIRGVSQGIRPEQLHHRAPLSSASTSQASLYTYAQPQQLWGQPPAQPMGAPQFNPQVHSQQSPSPHLPSHQSPRHLSRPAQSPQLHSQSQSHGQQNLVAVSYTGTTGAAYPSMPAARGAYSPANPNMGQSYLSGQNPQPNIGLGMVTSATLPGWSSTTTGGTLHSGQSQGGPTQSGWPNTF</sequence>
<keyword evidence="1" id="KW-0805">Transcription regulation</keyword>
<reference evidence="4 5" key="1">
    <citation type="journal article" date="2009" name="Genome Res.">
        <title>Comparative genomic analyses of the human fungal pathogens Coccidioides and their relatives.</title>
        <authorList>
            <person name="Sharpton T.J."/>
            <person name="Stajich J.E."/>
            <person name="Rounsley S.D."/>
            <person name="Gardner M.J."/>
            <person name="Wortman J.R."/>
            <person name="Jordar V.S."/>
            <person name="Maiti R."/>
            <person name="Kodira C.D."/>
            <person name="Neafsey D.E."/>
            <person name="Zeng Q."/>
            <person name="Hung C.-Y."/>
            <person name="McMahan C."/>
            <person name="Muszewska A."/>
            <person name="Grynberg M."/>
            <person name="Mandel M.A."/>
            <person name="Kellner E.M."/>
            <person name="Barker B.M."/>
            <person name="Galgiani J.N."/>
            <person name="Orbach M.J."/>
            <person name="Kirkland T.N."/>
            <person name="Cole G.T."/>
            <person name="Henn M.R."/>
            <person name="Birren B.W."/>
            <person name="Taylor J.W."/>
        </authorList>
    </citation>
    <scope>NUCLEOTIDE SEQUENCE [LARGE SCALE GENOMIC DNA]</scope>
    <source>
        <strain evidence="5">C735</strain>
    </source>
</reference>
<comment type="caution">
    <text evidence="4">The sequence shown here is derived from an EMBL/GenBank/DDBJ whole genome shotgun (WGS) entry which is preliminary data.</text>
</comment>
<proteinExistence type="predicted"/>
<evidence type="ECO:0000313" key="5">
    <source>
        <dbReference type="Proteomes" id="UP000009084"/>
    </source>
</evidence>
<feature type="region of interest" description="Disordered" evidence="3">
    <location>
        <begin position="111"/>
        <end position="225"/>
    </location>
</feature>
<dbReference type="PANTHER" id="PTHR22597">
    <property type="entry name" value="POLYCOMB GROUP PROTEIN"/>
    <property type="match status" value="1"/>
</dbReference>
<evidence type="ECO:0000256" key="1">
    <source>
        <dbReference type="ARBA" id="ARBA00023015"/>
    </source>
</evidence>
<feature type="compositionally biased region" description="Basic residues" evidence="3">
    <location>
        <begin position="156"/>
        <end position="167"/>
    </location>
</feature>
<gene>
    <name evidence="4" type="ORF">CPC735_014240</name>
</gene>
<evidence type="ECO:0000256" key="2">
    <source>
        <dbReference type="ARBA" id="ARBA00023163"/>
    </source>
</evidence>
<feature type="region of interest" description="Disordered" evidence="3">
    <location>
        <begin position="513"/>
        <end position="584"/>
    </location>
</feature>
<evidence type="ECO:0000256" key="3">
    <source>
        <dbReference type="SAM" id="MobiDB-lite"/>
    </source>
</evidence>
<feature type="compositionally biased region" description="Basic and acidic residues" evidence="3">
    <location>
        <begin position="134"/>
        <end position="147"/>
    </location>
</feature>
<feature type="compositionally biased region" description="Basic and acidic residues" evidence="3">
    <location>
        <begin position="383"/>
        <end position="397"/>
    </location>
</feature>
<dbReference type="EMBL" id="ACFW01000043">
    <property type="protein sequence ID" value="EER24829.1"/>
    <property type="molecule type" value="Genomic_DNA"/>
</dbReference>
<keyword evidence="2" id="KW-0804">Transcription</keyword>
<dbReference type="GO" id="GO:0016586">
    <property type="term" value="C:RSC-type complex"/>
    <property type="evidence" value="ECO:0007669"/>
    <property type="project" value="TreeGrafter"/>
</dbReference>
<feature type="compositionally biased region" description="Low complexity" evidence="3">
    <location>
        <begin position="661"/>
        <end position="674"/>
    </location>
</feature>
<dbReference type="HOGENOM" id="CLU_013061_1_0_1"/>
<feature type="compositionally biased region" description="Polar residues" evidence="3">
    <location>
        <begin position="521"/>
        <end position="533"/>
    </location>
</feature>
<accession>C5PCL8</accession>
<feature type="region of interest" description="Disordered" evidence="3">
    <location>
        <begin position="619"/>
        <end position="674"/>
    </location>
</feature>
<feature type="region of interest" description="Disordered" evidence="3">
    <location>
        <begin position="735"/>
        <end position="761"/>
    </location>
</feature>
<feature type="compositionally biased region" description="Low complexity" evidence="3">
    <location>
        <begin position="168"/>
        <end position="197"/>
    </location>
</feature>
<dbReference type="AlphaFoldDB" id="C5PCL8"/>
<feature type="compositionally biased region" description="Low complexity" evidence="3">
    <location>
        <begin position="621"/>
        <end position="651"/>
    </location>
</feature>
<organism evidence="4 5">
    <name type="scientific">Coccidioides posadasii (strain C735)</name>
    <name type="common">Valley fever fungus</name>
    <dbReference type="NCBI Taxonomy" id="222929"/>
    <lineage>
        <taxon>Eukaryota</taxon>
        <taxon>Fungi</taxon>
        <taxon>Dikarya</taxon>
        <taxon>Ascomycota</taxon>
        <taxon>Pezizomycotina</taxon>
        <taxon>Eurotiomycetes</taxon>
        <taxon>Eurotiomycetidae</taxon>
        <taxon>Onygenales</taxon>
        <taxon>Onygenaceae</taxon>
        <taxon>Coccidioides</taxon>
    </lineage>
</organism>
<feature type="region of interest" description="Disordered" evidence="3">
    <location>
        <begin position="379"/>
        <end position="398"/>
    </location>
</feature>
<dbReference type="VEuPathDB" id="FungiDB:CPC735_014240"/>
<protein>
    <recommendedName>
        <fullName evidence="6">Nuclear localization protein</fullName>
    </recommendedName>
</protein>
<feature type="compositionally biased region" description="Polar residues" evidence="3">
    <location>
        <begin position="552"/>
        <end position="580"/>
    </location>
</feature>
<evidence type="ECO:0008006" key="6">
    <source>
        <dbReference type="Google" id="ProtNLM"/>
    </source>
</evidence>
<dbReference type="Pfam" id="PF08624">
    <property type="entry name" value="CRC_subunit"/>
    <property type="match status" value="1"/>
</dbReference>
<dbReference type="GO" id="GO:0031490">
    <property type="term" value="F:chromatin DNA binding"/>
    <property type="evidence" value="ECO:0007669"/>
    <property type="project" value="TreeGrafter"/>
</dbReference>
<evidence type="ECO:0000313" key="4">
    <source>
        <dbReference type="EMBL" id="EER24829.1"/>
    </source>
</evidence>
<name>C5PCL8_COCP7</name>
<feature type="compositionally biased region" description="Polar residues" evidence="3">
    <location>
        <begin position="198"/>
        <end position="207"/>
    </location>
</feature>